<evidence type="ECO:0000313" key="3">
    <source>
        <dbReference type="EMBL" id="KAF5198755.1"/>
    </source>
</evidence>
<dbReference type="Pfam" id="PF20430">
    <property type="entry name" value="Eplus_motif"/>
    <property type="match status" value="1"/>
</dbReference>
<sequence length="463" mass="51659">MLCEGVVYFDDYTFPFVFAACSKLFAGFEGKQAHAQMVKCPVRFGTHSWNSLMDFYIKIGEMGLVVRRIFDEIENPDIVSWNCLLDGYVKSRQLDNARKVFDQMPHRDIFSWTTILVGYANAGLLSDASSIFDEMPEQNVVSWSAMISAYVKAGRCKEALELFKEMQVAEVKIDKITLTSVLTACASLGALDQGCWIHGYIDKHGIDVDAHLSTALVDMYSKCGRVEVALGVFWRSPDKKVFLWNSILGGLAMHSRGKEAVGLFSEMLDGQTEPNEITYICVLSACSHSGLVEDGMQIFRNMTKESNVVPTAEHYGCLVDLLSRAGLLYEAKHILKSMPMEADSSLWRTLLGACRIYGDINLGVEVGRFLVDLEPLNDANYVLLSNIYATGSRWDDVGSLRKLMKARGLNKRPGCSSIELNGVAHEFIAGDNSHPQSRDICQLLIEMANHFSRDRGDDLSQYI</sequence>
<dbReference type="Proteomes" id="UP000554482">
    <property type="component" value="Unassembled WGS sequence"/>
</dbReference>
<dbReference type="InterPro" id="IPR011990">
    <property type="entry name" value="TPR-like_helical_dom_sf"/>
</dbReference>
<dbReference type="EMBL" id="JABWDY010012869">
    <property type="protein sequence ID" value="KAF5198755.1"/>
    <property type="molecule type" value="Genomic_DNA"/>
</dbReference>
<dbReference type="InterPro" id="IPR002885">
    <property type="entry name" value="PPR_rpt"/>
</dbReference>
<dbReference type="InterPro" id="IPR046960">
    <property type="entry name" value="PPR_At4g14850-like_plant"/>
</dbReference>
<dbReference type="AlphaFoldDB" id="A0A7J6WQM0"/>
<dbReference type="Pfam" id="PF01535">
    <property type="entry name" value="PPR"/>
    <property type="match status" value="2"/>
</dbReference>
<feature type="repeat" description="PPR" evidence="2">
    <location>
        <begin position="240"/>
        <end position="274"/>
    </location>
</feature>
<evidence type="ECO:0000256" key="2">
    <source>
        <dbReference type="PROSITE-ProRule" id="PRU00708"/>
    </source>
</evidence>
<dbReference type="Pfam" id="PF20431">
    <property type="entry name" value="E_motif"/>
    <property type="match status" value="1"/>
</dbReference>
<name>A0A7J6WQM0_THATH</name>
<evidence type="ECO:0000256" key="1">
    <source>
        <dbReference type="ARBA" id="ARBA00022737"/>
    </source>
</evidence>
<feature type="repeat" description="PPR" evidence="2">
    <location>
        <begin position="77"/>
        <end position="111"/>
    </location>
</feature>
<dbReference type="GO" id="GO:0009451">
    <property type="term" value="P:RNA modification"/>
    <property type="evidence" value="ECO:0007669"/>
    <property type="project" value="InterPro"/>
</dbReference>
<evidence type="ECO:0000313" key="4">
    <source>
        <dbReference type="Proteomes" id="UP000554482"/>
    </source>
</evidence>
<dbReference type="Pfam" id="PF13041">
    <property type="entry name" value="PPR_2"/>
    <property type="match status" value="3"/>
</dbReference>
<dbReference type="InterPro" id="IPR046849">
    <property type="entry name" value="E2_motif"/>
</dbReference>
<dbReference type="GO" id="GO:0003723">
    <property type="term" value="F:RNA binding"/>
    <property type="evidence" value="ECO:0007669"/>
    <property type="project" value="InterPro"/>
</dbReference>
<dbReference type="PANTHER" id="PTHR47926:SF436">
    <property type="entry name" value="PENTATRICOPEPTIDE REPEAT-CONTAINING PROTEIN ELI1, CHLOROPLASTIC-LIKE ISOFORM X2"/>
    <property type="match status" value="1"/>
</dbReference>
<feature type="repeat" description="PPR" evidence="2">
    <location>
        <begin position="275"/>
        <end position="310"/>
    </location>
</feature>
<dbReference type="PANTHER" id="PTHR47926">
    <property type="entry name" value="PENTATRICOPEPTIDE REPEAT-CONTAINING PROTEIN"/>
    <property type="match status" value="1"/>
</dbReference>
<reference evidence="3 4" key="1">
    <citation type="submission" date="2020-06" db="EMBL/GenBank/DDBJ databases">
        <title>Transcriptomic and genomic resources for Thalictrum thalictroides and T. hernandezii: Facilitating candidate gene discovery in an emerging model plant lineage.</title>
        <authorList>
            <person name="Arias T."/>
            <person name="Riano-Pachon D.M."/>
            <person name="Di Stilio V.S."/>
        </authorList>
    </citation>
    <scope>NUCLEOTIDE SEQUENCE [LARGE SCALE GENOMIC DNA]</scope>
    <source>
        <strain evidence="4">cv. WT478/WT964</strain>
        <tissue evidence="3">Leaves</tissue>
    </source>
</reference>
<keyword evidence="4" id="KW-1185">Reference proteome</keyword>
<proteinExistence type="predicted"/>
<accession>A0A7J6WQM0</accession>
<organism evidence="3 4">
    <name type="scientific">Thalictrum thalictroides</name>
    <name type="common">Rue-anemone</name>
    <name type="synonym">Anemone thalictroides</name>
    <dbReference type="NCBI Taxonomy" id="46969"/>
    <lineage>
        <taxon>Eukaryota</taxon>
        <taxon>Viridiplantae</taxon>
        <taxon>Streptophyta</taxon>
        <taxon>Embryophyta</taxon>
        <taxon>Tracheophyta</taxon>
        <taxon>Spermatophyta</taxon>
        <taxon>Magnoliopsida</taxon>
        <taxon>Ranunculales</taxon>
        <taxon>Ranunculaceae</taxon>
        <taxon>Thalictroideae</taxon>
        <taxon>Thalictrum</taxon>
    </lineage>
</organism>
<feature type="repeat" description="PPR" evidence="2">
    <location>
        <begin position="139"/>
        <end position="173"/>
    </location>
</feature>
<dbReference type="PROSITE" id="PS51375">
    <property type="entry name" value="PPR"/>
    <property type="match status" value="4"/>
</dbReference>
<dbReference type="Gene3D" id="1.25.40.10">
    <property type="entry name" value="Tetratricopeptide repeat domain"/>
    <property type="match status" value="3"/>
</dbReference>
<dbReference type="NCBIfam" id="TIGR00756">
    <property type="entry name" value="PPR"/>
    <property type="match status" value="5"/>
</dbReference>
<protein>
    <submittedName>
        <fullName evidence="3">Pentatricopeptide repeat-containing protein</fullName>
    </submittedName>
</protein>
<dbReference type="InterPro" id="IPR046848">
    <property type="entry name" value="E_motif"/>
</dbReference>
<dbReference type="OrthoDB" id="330671at2759"/>
<comment type="caution">
    <text evidence="3">The sequence shown here is derived from an EMBL/GenBank/DDBJ whole genome shotgun (WGS) entry which is preliminary data.</text>
</comment>
<gene>
    <name evidence="3" type="ORF">FRX31_011648</name>
</gene>
<keyword evidence="1" id="KW-0677">Repeat</keyword>
<dbReference type="FunFam" id="1.25.40.10:FF:000184">
    <property type="entry name" value="Pentatricopeptide repeat-containing protein, chloroplastic"/>
    <property type="match status" value="1"/>
</dbReference>